<proteinExistence type="inferred from homology"/>
<reference evidence="6" key="1">
    <citation type="journal article" date="2019" name="Int. J. Syst. Evol. Microbiol.">
        <title>The Global Catalogue of Microorganisms (GCM) 10K type strain sequencing project: providing services to taxonomists for standard genome sequencing and annotation.</title>
        <authorList>
            <consortium name="The Broad Institute Genomics Platform"/>
            <consortium name="The Broad Institute Genome Sequencing Center for Infectious Disease"/>
            <person name="Wu L."/>
            <person name="Ma J."/>
        </authorList>
    </citation>
    <scope>NUCLEOTIDE SEQUENCE [LARGE SCALE GENOMIC DNA]</scope>
    <source>
        <strain evidence="6">CGMCC 1.18439</strain>
    </source>
</reference>
<dbReference type="InterPro" id="IPR023198">
    <property type="entry name" value="PGP-like_dom2"/>
</dbReference>
<dbReference type="SFLD" id="SFLDG01135">
    <property type="entry name" value="C1.5.6:_HAD__Beta-PGM__Phospha"/>
    <property type="match status" value="1"/>
</dbReference>
<evidence type="ECO:0000313" key="6">
    <source>
        <dbReference type="Proteomes" id="UP000632154"/>
    </source>
</evidence>
<dbReference type="Pfam" id="PF00702">
    <property type="entry name" value="Hydrolase"/>
    <property type="match status" value="1"/>
</dbReference>
<evidence type="ECO:0000256" key="3">
    <source>
        <dbReference type="ARBA" id="ARBA00022723"/>
    </source>
</evidence>
<dbReference type="InterPro" id="IPR051600">
    <property type="entry name" value="Beta-PGM-like"/>
</dbReference>
<comment type="cofactor">
    <cofactor evidence="1">
        <name>Mg(2+)</name>
        <dbReference type="ChEBI" id="CHEBI:18420"/>
    </cofactor>
</comment>
<dbReference type="SFLD" id="SFLDG01129">
    <property type="entry name" value="C1.5:_HAD__Beta-PGM__Phosphata"/>
    <property type="match status" value="1"/>
</dbReference>
<comment type="similarity">
    <text evidence="2">Belongs to the HAD-like hydrolase superfamily. CbbY/CbbZ/Gph/YieH family.</text>
</comment>
<evidence type="ECO:0000313" key="5">
    <source>
        <dbReference type="EMBL" id="GHG11010.1"/>
    </source>
</evidence>
<keyword evidence="4" id="KW-0460">Magnesium</keyword>
<comment type="caution">
    <text evidence="5">The sequence shown here is derived from an EMBL/GenBank/DDBJ whole genome shotgun (WGS) entry which is preliminary data.</text>
</comment>
<keyword evidence="6" id="KW-1185">Reference proteome</keyword>
<dbReference type="SFLD" id="SFLDS00003">
    <property type="entry name" value="Haloacid_Dehalogenase"/>
    <property type="match status" value="1"/>
</dbReference>
<evidence type="ECO:0000256" key="1">
    <source>
        <dbReference type="ARBA" id="ARBA00001946"/>
    </source>
</evidence>
<dbReference type="SUPFAM" id="SSF56784">
    <property type="entry name" value="HAD-like"/>
    <property type="match status" value="1"/>
</dbReference>
<dbReference type="Proteomes" id="UP000632154">
    <property type="component" value="Unassembled WGS sequence"/>
</dbReference>
<organism evidence="5 6">
    <name type="scientific">Deinococcus piscis</name>
    <dbReference type="NCBI Taxonomy" id="394230"/>
    <lineage>
        <taxon>Bacteria</taxon>
        <taxon>Thermotogati</taxon>
        <taxon>Deinococcota</taxon>
        <taxon>Deinococci</taxon>
        <taxon>Deinococcales</taxon>
        <taxon>Deinococcaceae</taxon>
        <taxon>Deinococcus</taxon>
    </lineage>
</organism>
<dbReference type="RefSeq" id="WP_189644022.1">
    <property type="nucleotide sequence ID" value="NZ_BNAL01000046.1"/>
</dbReference>
<keyword evidence="3" id="KW-0479">Metal-binding</keyword>
<dbReference type="PRINTS" id="PR00413">
    <property type="entry name" value="HADHALOGNASE"/>
</dbReference>
<evidence type="ECO:0000256" key="2">
    <source>
        <dbReference type="ARBA" id="ARBA00006171"/>
    </source>
</evidence>
<dbReference type="NCBIfam" id="TIGR01509">
    <property type="entry name" value="HAD-SF-IA-v3"/>
    <property type="match status" value="1"/>
</dbReference>
<name>A0ABQ3KHI0_9DEIO</name>
<protein>
    <submittedName>
        <fullName evidence="5">Beta-phosphoglucomutase</fullName>
    </submittedName>
</protein>
<dbReference type="Gene3D" id="1.10.150.240">
    <property type="entry name" value="Putative phosphatase, domain 2"/>
    <property type="match status" value="1"/>
</dbReference>
<dbReference type="InterPro" id="IPR023214">
    <property type="entry name" value="HAD_sf"/>
</dbReference>
<accession>A0ABQ3KHI0</accession>
<dbReference type="InterPro" id="IPR036412">
    <property type="entry name" value="HAD-like_sf"/>
</dbReference>
<dbReference type="PANTHER" id="PTHR46193:SF10">
    <property type="entry name" value="6-PHOSPHOGLUCONATE PHOSPHATASE"/>
    <property type="match status" value="1"/>
</dbReference>
<evidence type="ECO:0000256" key="4">
    <source>
        <dbReference type="ARBA" id="ARBA00022842"/>
    </source>
</evidence>
<dbReference type="PANTHER" id="PTHR46193">
    <property type="entry name" value="6-PHOSPHOGLUCONATE PHOSPHATASE"/>
    <property type="match status" value="1"/>
</dbReference>
<dbReference type="Gene3D" id="3.40.50.1000">
    <property type="entry name" value="HAD superfamily/HAD-like"/>
    <property type="match status" value="1"/>
</dbReference>
<gene>
    <name evidence="5" type="ORF">GCM10017783_24290</name>
</gene>
<dbReference type="InterPro" id="IPR006439">
    <property type="entry name" value="HAD-SF_hydro_IA"/>
</dbReference>
<dbReference type="EMBL" id="BNAL01000046">
    <property type="protein sequence ID" value="GHG11010.1"/>
    <property type="molecule type" value="Genomic_DNA"/>
</dbReference>
<sequence>MTLSDFAGVIFDFDGVLIDSEGIAYDAWVGAMGEAGERIGRQALMDAGNGLTNAMLLAWLREHHGWEPQPGFTEDLNRRFVQAFGPGAVIPGAAETLRRLRAAGVPLALATNSGQEEMVFKLGEVGLSDTFGAHAYNPSHVGGRAKPEPDLYRHAAQALGLDPAQCLVIEDSLVGVRAAVAAGCRVWGITVTHHDPALAAQLLEAEAERTVTDHAELQAALGLEVDG</sequence>